<comment type="similarity">
    <text evidence="1">Belongs to the UPF0065 (bug) family.</text>
</comment>
<dbReference type="PIRSF" id="PIRSF017082">
    <property type="entry name" value="YflP"/>
    <property type="match status" value="1"/>
</dbReference>
<protein>
    <submittedName>
        <fullName evidence="3">Tripartite tricarboxylate transporter substrate binding protein</fullName>
    </submittedName>
</protein>
<organism evidence="3 4">
    <name type="scientific">Plastoroseomonas hellenica</name>
    <dbReference type="NCBI Taxonomy" id="2687306"/>
    <lineage>
        <taxon>Bacteria</taxon>
        <taxon>Pseudomonadati</taxon>
        <taxon>Pseudomonadota</taxon>
        <taxon>Alphaproteobacteria</taxon>
        <taxon>Acetobacterales</taxon>
        <taxon>Acetobacteraceae</taxon>
        <taxon>Plastoroseomonas</taxon>
    </lineage>
</organism>
<dbReference type="InterPro" id="IPR005064">
    <property type="entry name" value="BUG"/>
</dbReference>
<dbReference type="Pfam" id="PF03401">
    <property type="entry name" value="TctC"/>
    <property type="match status" value="1"/>
</dbReference>
<name>A0ABS5ESM1_9PROT</name>
<dbReference type="SUPFAM" id="SSF53850">
    <property type="entry name" value="Periplasmic binding protein-like II"/>
    <property type="match status" value="1"/>
</dbReference>
<dbReference type="CDD" id="cd13578">
    <property type="entry name" value="PBP2_Bug27"/>
    <property type="match status" value="1"/>
</dbReference>
<dbReference type="InterPro" id="IPR042100">
    <property type="entry name" value="Bug_dom1"/>
</dbReference>
<dbReference type="Proteomes" id="UP001196870">
    <property type="component" value="Unassembled WGS sequence"/>
</dbReference>
<proteinExistence type="inferred from homology"/>
<comment type="caution">
    <text evidence="3">The sequence shown here is derived from an EMBL/GenBank/DDBJ whole genome shotgun (WGS) entry which is preliminary data.</text>
</comment>
<gene>
    <name evidence="3" type="ORF">GXW71_02655</name>
</gene>
<dbReference type="PANTHER" id="PTHR42928:SF5">
    <property type="entry name" value="BLR1237 PROTEIN"/>
    <property type="match status" value="1"/>
</dbReference>
<sequence length="326" mass="34134">MISRRALAGLAGALGTGLAGTASAQSGGPFPNRPLKLVVPYTPGGSVDLMARAFGVRFSQHIGQTTVVENRPGASTMLATQYVARADPDGYTVLSGGTQMALMSHMGTQTPYDAERDLTAVAVLTLIPYLLVVRPDLPVRTVRELIDHAKARPGALTYASFGVGGAGHLAAEMFNAMAGTETLHIPYNGTAPGLNDVMAGRVDMSFCTIPPAIPGIQAGRLRAIALTGLQHLRALPGIPTISEAGLAGYECVSMNVLFVPSATAADRVARLNQAAVAALRDPELRDLLEEQGFVPAEPMDPASTRRSFDQSVAKLVAIIQRANIRA</sequence>
<evidence type="ECO:0000313" key="4">
    <source>
        <dbReference type="Proteomes" id="UP001196870"/>
    </source>
</evidence>
<dbReference type="PANTHER" id="PTHR42928">
    <property type="entry name" value="TRICARBOXYLATE-BINDING PROTEIN"/>
    <property type="match status" value="1"/>
</dbReference>
<feature type="signal peptide" evidence="2">
    <location>
        <begin position="1"/>
        <end position="24"/>
    </location>
</feature>
<keyword evidence="4" id="KW-1185">Reference proteome</keyword>
<accession>A0ABS5ESM1</accession>
<evidence type="ECO:0000256" key="2">
    <source>
        <dbReference type="SAM" id="SignalP"/>
    </source>
</evidence>
<reference evidence="4" key="1">
    <citation type="journal article" date="2021" name="Syst. Appl. Microbiol.">
        <title>Roseomonas hellenica sp. nov., isolated from roots of wild-growing Alkanna tinctoria.</title>
        <authorList>
            <person name="Rat A."/>
            <person name="Naranjo H.D."/>
            <person name="Lebbe L."/>
            <person name="Cnockaert M."/>
            <person name="Krigas N."/>
            <person name="Grigoriadou K."/>
            <person name="Maloupa E."/>
            <person name="Willems A."/>
        </authorList>
    </citation>
    <scope>NUCLEOTIDE SEQUENCE [LARGE SCALE GENOMIC DNA]</scope>
    <source>
        <strain evidence="4">LMG 31523</strain>
    </source>
</reference>
<dbReference type="EMBL" id="JAAGBB010000002">
    <property type="protein sequence ID" value="MBR0663248.1"/>
    <property type="molecule type" value="Genomic_DNA"/>
</dbReference>
<dbReference type="RefSeq" id="WP_211850835.1">
    <property type="nucleotide sequence ID" value="NZ_JAAGBB010000002.1"/>
</dbReference>
<dbReference type="Gene3D" id="3.40.190.10">
    <property type="entry name" value="Periplasmic binding protein-like II"/>
    <property type="match status" value="1"/>
</dbReference>
<evidence type="ECO:0000313" key="3">
    <source>
        <dbReference type="EMBL" id="MBR0663248.1"/>
    </source>
</evidence>
<dbReference type="Gene3D" id="3.40.190.150">
    <property type="entry name" value="Bordetella uptake gene, domain 1"/>
    <property type="match status" value="1"/>
</dbReference>
<evidence type="ECO:0000256" key="1">
    <source>
        <dbReference type="ARBA" id="ARBA00006987"/>
    </source>
</evidence>
<keyword evidence="2" id="KW-0732">Signal</keyword>
<feature type="chain" id="PRO_5047526927" evidence="2">
    <location>
        <begin position="25"/>
        <end position="326"/>
    </location>
</feature>